<evidence type="ECO:0000256" key="2">
    <source>
        <dbReference type="ARBA" id="ARBA00023015"/>
    </source>
</evidence>
<dbReference type="InterPro" id="IPR036388">
    <property type="entry name" value="WH-like_DNA-bd_sf"/>
</dbReference>
<dbReference type="GO" id="GO:0006352">
    <property type="term" value="P:DNA-templated transcription initiation"/>
    <property type="evidence" value="ECO:0007669"/>
    <property type="project" value="InterPro"/>
</dbReference>
<dbReference type="GO" id="GO:0003677">
    <property type="term" value="F:DNA binding"/>
    <property type="evidence" value="ECO:0007669"/>
    <property type="project" value="UniProtKB-KW"/>
</dbReference>
<organism evidence="8">
    <name type="scientific">invertebrate metagenome</name>
    <dbReference type="NCBI Taxonomy" id="1711999"/>
    <lineage>
        <taxon>unclassified sequences</taxon>
        <taxon>metagenomes</taxon>
        <taxon>organismal metagenomes</taxon>
    </lineage>
</organism>
<evidence type="ECO:0000259" key="6">
    <source>
        <dbReference type="Pfam" id="PF04542"/>
    </source>
</evidence>
<reference evidence="8" key="1">
    <citation type="journal article" date="2017" name="Appl. Environ. Microbiol.">
        <title>Molecular characterization of an Endozoicomonas-like organism causing infection in king scallop Pecten maximus L.</title>
        <authorList>
            <person name="Cano I."/>
            <person name="van Aerle R."/>
            <person name="Ross S."/>
            <person name="Verner-Jeffreys D.W."/>
            <person name="Paley R.K."/>
            <person name="Rimmer G."/>
            <person name="Ryder D."/>
            <person name="Hooper P."/>
            <person name="Stone D."/>
            <person name="Feist S.W."/>
        </authorList>
    </citation>
    <scope>NUCLEOTIDE SEQUENCE</scope>
</reference>
<dbReference type="AlphaFoldDB" id="A0A2H9T826"/>
<accession>A0A2H9T826</accession>
<proteinExistence type="inferred from homology"/>
<dbReference type="PROSITE" id="PS01063">
    <property type="entry name" value="SIGMA70_ECF"/>
    <property type="match status" value="1"/>
</dbReference>
<comment type="similarity">
    <text evidence="1">Belongs to the sigma-70 factor family. ECF subfamily.</text>
</comment>
<dbReference type="PANTHER" id="PTHR43133">
    <property type="entry name" value="RNA POLYMERASE ECF-TYPE SIGMA FACTO"/>
    <property type="match status" value="1"/>
</dbReference>
<keyword evidence="4" id="KW-0238">DNA-binding</keyword>
<feature type="domain" description="RNA polymerase sigma factor 70 region 4 type 2" evidence="7">
    <location>
        <begin position="133"/>
        <end position="182"/>
    </location>
</feature>
<evidence type="ECO:0000256" key="1">
    <source>
        <dbReference type="ARBA" id="ARBA00010641"/>
    </source>
</evidence>
<evidence type="ECO:0000256" key="3">
    <source>
        <dbReference type="ARBA" id="ARBA00023082"/>
    </source>
</evidence>
<sequence>MEGSRESDQQLIKRVKQGDTNAFDLLVIKYQHRVLGVIGTYISDFHEVQDIAQETFVKAFKAFGKFREESSFYTWLYRIAINTAKNHLASKGRRLPESDIDVYEVDAVDMSASLRDIESPERVIYRNEIEQVIHGVIEMLPDELRTAVILREFDGLSYDEIAEIMECPVGTVRSRIFRAREAIDKELKPLICSGQ</sequence>
<dbReference type="NCBIfam" id="TIGR02937">
    <property type="entry name" value="sigma70-ECF"/>
    <property type="match status" value="1"/>
</dbReference>
<name>A0A2H9T826_9ZZZZ</name>
<dbReference type="InterPro" id="IPR014286">
    <property type="entry name" value="RNA_pol_sigma70_RpoE"/>
</dbReference>
<dbReference type="InterPro" id="IPR013325">
    <property type="entry name" value="RNA_pol_sigma_r2"/>
</dbReference>
<evidence type="ECO:0000256" key="5">
    <source>
        <dbReference type="ARBA" id="ARBA00023163"/>
    </source>
</evidence>
<keyword evidence="3" id="KW-0731">Sigma factor</keyword>
<dbReference type="InterPro" id="IPR007627">
    <property type="entry name" value="RNA_pol_sigma70_r2"/>
</dbReference>
<dbReference type="EMBL" id="NSIT01000072">
    <property type="protein sequence ID" value="PJE79391.1"/>
    <property type="molecule type" value="Genomic_DNA"/>
</dbReference>
<comment type="caution">
    <text evidence="8">The sequence shown here is derived from an EMBL/GenBank/DDBJ whole genome shotgun (WGS) entry which is preliminary data.</text>
</comment>
<dbReference type="CDD" id="cd06171">
    <property type="entry name" value="Sigma70_r4"/>
    <property type="match status" value="1"/>
</dbReference>
<keyword evidence="5" id="KW-0804">Transcription</keyword>
<dbReference type="Pfam" id="PF04542">
    <property type="entry name" value="Sigma70_r2"/>
    <property type="match status" value="1"/>
</dbReference>
<gene>
    <name evidence="8" type="primary">rpoE</name>
    <name evidence="8" type="ORF">CI610_01638</name>
</gene>
<dbReference type="Gene3D" id="1.10.10.10">
    <property type="entry name" value="Winged helix-like DNA-binding domain superfamily/Winged helix DNA-binding domain"/>
    <property type="match status" value="1"/>
</dbReference>
<dbReference type="InterPro" id="IPR014284">
    <property type="entry name" value="RNA_pol_sigma-70_dom"/>
</dbReference>
<dbReference type="InterPro" id="IPR039425">
    <property type="entry name" value="RNA_pol_sigma-70-like"/>
</dbReference>
<protein>
    <submittedName>
        <fullName evidence="8">ECF RNA polymerase sigma-E factor</fullName>
    </submittedName>
</protein>
<dbReference type="PANTHER" id="PTHR43133:SF53">
    <property type="entry name" value="ECF RNA POLYMERASE SIGMA-E FACTOR"/>
    <property type="match status" value="1"/>
</dbReference>
<dbReference type="SUPFAM" id="SSF88946">
    <property type="entry name" value="Sigma2 domain of RNA polymerase sigma factors"/>
    <property type="match status" value="1"/>
</dbReference>
<dbReference type="Pfam" id="PF08281">
    <property type="entry name" value="Sigma70_r4_2"/>
    <property type="match status" value="1"/>
</dbReference>
<dbReference type="FunFam" id="1.10.1740.10:FF:000001">
    <property type="entry name" value="RNA polymerase sigma factor"/>
    <property type="match status" value="1"/>
</dbReference>
<feature type="domain" description="RNA polymerase sigma-70 region 2" evidence="6">
    <location>
        <begin position="26"/>
        <end position="94"/>
    </location>
</feature>
<evidence type="ECO:0000313" key="8">
    <source>
        <dbReference type="EMBL" id="PJE79391.1"/>
    </source>
</evidence>
<evidence type="ECO:0000259" key="7">
    <source>
        <dbReference type="Pfam" id="PF08281"/>
    </source>
</evidence>
<dbReference type="SUPFAM" id="SSF88659">
    <property type="entry name" value="Sigma3 and sigma4 domains of RNA polymerase sigma factors"/>
    <property type="match status" value="1"/>
</dbReference>
<dbReference type="Gene3D" id="1.10.1740.10">
    <property type="match status" value="1"/>
</dbReference>
<dbReference type="InterPro" id="IPR013249">
    <property type="entry name" value="RNA_pol_sigma70_r4_t2"/>
</dbReference>
<keyword evidence="2" id="KW-0805">Transcription regulation</keyword>
<dbReference type="InterPro" id="IPR013324">
    <property type="entry name" value="RNA_pol_sigma_r3/r4-like"/>
</dbReference>
<evidence type="ECO:0000256" key="4">
    <source>
        <dbReference type="ARBA" id="ARBA00023125"/>
    </source>
</evidence>
<dbReference type="NCBIfam" id="TIGR02939">
    <property type="entry name" value="RpoE_Sigma70"/>
    <property type="match status" value="1"/>
</dbReference>
<dbReference type="GO" id="GO:0016987">
    <property type="term" value="F:sigma factor activity"/>
    <property type="evidence" value="ECO:0007669"/>
    <property type="project" value="UniProtKB-KW"/>
</dbReference>
<dbReference type="InterPro" id="IPR000838">
    <property type="entry name" value="RNA_pol_sigma70_ECF_CS"/>
</dbReference>